<gene>
    <name evidence="2" type="ORF">AZI85_06240</name>
</gene>
<name>A0A150WFB2_BDEBC</name>
<dbReference type="PANTHER" id="PTHR33608">
    <property type="entry name" value="BLL2464 PROTEIN"/>
    <property type="match status" value="1"/>
</dbReference>
<sequence>MSLPPEVLKKVKLLEINTRKLVNNLFAGEYHTAFKGQGMTFADFREYVPGDDVRSISWPLTARTGKPYIKTFEEERELTLIIAVDVSGSSDFGTGPYFKGEVMTHMAALLAFSAVKNNDQIGLLLFSDQVEHFVPPKKGRGHVHRLLRDLFYYQPKSHRTKLSQGFSYLQGVLKKRATIFVFSDFMDQGFDQSLRLLGRKHDVVACVVNDAAEYSLPKMGVIEVQDAETGEVLTVDTSSEAFRTQYEEAVQKNKEQRDRLLRLSQVERVDVRSSEDYVNPLVAFFKKRK</sequence>
<dbReference type="Gene3D" id="3.40.50.410">
    <property type="entry name" value="von Willebrand factor, type A domain"/>
    <property type="match status" value="1"/>
</dbReference>
<accession>A0A150WFB2</accession>
<evidence type="ECO:0000313" key="2">
    <source>
        <dbReference type="EMBL" id="KYG61817.1"/>
    </source>
</evidence>
<dbReference type="EMBL" id="LUKF01000016">
    <property type="protein sequence ID" value="KYG61817.1"/>
    <property type="molecule type" value="Genomic_DNA"/>
</dbReference>
<evidence type="ECO:0000259" key="1">
    <source>
        <dbReference type="Pfam" id="PF01882"/>
    </source>
</evidence>
<dbReference type="InterPro" id="IPR036465">
    <property type="entry name" value="vWFA_dom_sf"/>
</dbReference>
<dbReference type="InterPro" id="IPR002881">
    <property type="entry name" value="DUF58"/>
</dbReference>
<feature type="domain" description="DUF58" evidence="1">
    <location>
        <begin position="43"/>
        <end position="255"/>
    </location>
</feature>
<evidence type="ECO:0000313" key="3">
    <source>
        <dbReference type="Proteomes" id="UP000075391"/>
    </source>
</evidence>
<dbReference type="RefSeq" id="WP_063243966.1">
    <property type="nucleotide sequence ID" value="NZ_LUKF01000016.1"/>
</dbReference>
<comment type="caution">
    <text evidence="2">The sequence shown here is derived from an EMBL/GenBank/DDBJ whole genome shotgun (WGS) entry which is preliminary data.</text>
</comment>
<organism evidence="2 3">
    <name type="scientific">Bdellovibrio bacteriovorus</name>
    <dbReference type="NCBI Taxonomy" id="959"/>
    <lineage>
        <taxon>Bacteria</taxon>
        <taxon>Pseudomonadati</taxon>
        <taxon>Bdellovibrionota</taxon>
        <taxon>Bdellovibrionia</taxon>
        <taxon>Bdellovibrionales</taxon>
        <taxon>Pseudobdellovibrionaceae</taxon>
        <taxon>Bdellovibrio</taxon>
    </lineage>
</organism>
<reference evidence="2 3" key="1">
    <citation type="submission" date="2016-03" db="EMBL/GenBank/DDBJ databases">
        <authorList>
            <person name="Ploux O."/>
        </authorList>
    </citation>
    <scope>NUCLEOTIDE SEQUENCE [LARGE SCALE GENOMIC DNA]</scope>
    <source>
        <strain evidence="2 3">BER2</strain>
    </source>
</reference>
<dbReference type="Pfam" id="PF01882">
    <property type="entry name" value="DUF58"/>
    <property type="match status" value="1"/>
</dbReference>
<proteinExistence type="predicted"/>
<protein>
    <recommendedName>
        <fullName evidence="1">DUF58 domain-containing protein</fullName>
    </recommendedName>
</protein>
<dbReference type="AlphaFoldDB" id="A0A150WFB2"/>
<dbReference type="Proteomes" id="UP000075391">
    <property type="component" value="Unassembled WGS sequence"/>
</dbReference>
<dbReference type="OrthoDB" id="5290214at2"/>
<dbReference type="PANTHER" id="PTHR33608:SF6">
    <property type="entry name" value="BLL2464 PROTEIN"/>
    <property type="match status" value="1"/>
</dbReference>
<dbReference type="SUPFAM" id="SSF53300">
    <property type="entry name" value="vWA-like"/>
    <property type="match status" value="1"/>
</dbReference>